<evidence type="ECO:0008006" key="4">
    <source>
        <dbReference type="Google" id="ProtNLM"/>
    </source>
</evidence>
<evidence type="ECO:0000313" key="3">
    <source>
        <dbReference type="Proteomes" id="UP000005801"/>
    </source>
</evidence>
<dbReference type="InterPro" id="IPR002634">
    <property type="entry name" value="BolA"/>
</dbReference>
<accession>A6G963</accession>
<comment type="caution">
    <text evidence="2">The sequence shown here is derived from an EMBL/GenBank/DDBJ whole genome shotgun (WGS) entry which is preliminary data.</text>
</comment>
<proteinExistence type="inferred from homology"/>
<dbReference type="STRING" id="391625.PPSIR1_02963"/>
<organism evidence="2 3">
    <name type="scientific">Plesiocystis pacifica SIR-1</name>
    <dbReference type="NCBI Taxonomy" id="391625"/>
    <lineage>
        <taxon>Bacteria</taxon>
        <taxon>Pseudomonadati</taxon>
        <taxon>Myxococcota</taxon>
        <taxon>Polyangia</taxon>
        <taxon>Nannocystales</taxon>
        <taxon>Nannocystaceae</taxon>
        <taxon>Plesiocystis</taxon>
    </lineage>
</organism>
<dbReference type="OrthoDB" id="9796738at2"/>
<evidence type="ECO:0000313" key="2">
    <source>
        <dbReference type="EMBL" id="EDM77611.1"/>
    </source>
</evidence>
<dbReference type="SUPFAM" id="SSF82657">
    <property type="entry name" value="BolA-like"/>
    <property type="match status" value="1"/>
</dbReference>
<comment type="similarity">
    <text evidence="1">Belongs to the BolA/IbaG family.</text>
</comment>
<dbReference type="Gene3D" id="3.30.300.90">
    <property type="entry name" value="BolA-like"/>
    <property type="match status" value="1"/>
</dbReference>
<dbReference type="InterPro" id="IPR036065">
    <property type="entry name" value="BolA-like_sf"/>
</dbReference>
<dbReference type="EMBL" id="ABCS01000043">
    <property type="protein sequence ID" value="EDM77611.1"/>
    <property type="molecule type" value="Genomic_DNA"/>
</dbReference>
<evidence type="ECO:0000256" key="1">
    <source>
        <dbReference type="RuleBase" id="RU003860"/>
    </source>
</evidence>
<sequence>MSAEAIAKQIHDSVLDKIPDAKVEVEIGSPGHYSIAVTSTVFEGKSLVAKQRLVYSAISHLMGGDDAPLHAVDRLLTNVPE</sequence>
<keyword evidence="3" id="KW-1185">Reference proteome</keyword>
<dbReference type="Proteomes" id="UP000005801">
    <property type="component" value="Unassembled WGS sequence"/>
</dbReference>
<protein>
    <recommendedName>
        <fullName evidence="4">BolA-like protein</fullName>
    </recommendedName>
</protein>
<dbReference type="Pfam" id="PF01722">
    <property type="entry name" value="BolA"/>
    <property type="match status" value="1"/>
</dbReference>
<dbReference type="AlphaFoldDB" id="A6G963"/>
<dbReference type="eggNOG" id="COG0271">
    <property type="taxonomic scope" value="Bacteria"/>
</dbReference>
<reference evidence="2 3" key="1">
    <citation type="submission" date="2007-06" db="EMBL/GenBank/DDBJ databases">
        <authorList>
            <person name="Shimkets L."/>
            <person name="Ferriera S."/>
            <person name="Johnson J."/>
            <person name="Kravitz S."/>
            <person name="Beeson K."/>
            <person name="Sutton G."/>
            <person name="Rogers Y.-H."/>
            <person name="Friedman R."/>
            <person name="Frazier M."/>
            <person name="Venter J.C."/>
        </authorList>
    </citation>
    <scope>NUCLEOTIDE SEQUENCE [LARGE SCALE GENOMIC DNA]</scope>
    <source>
        <strain evidence="2 3">SIR-1</strain>
    </source>
</reference>
<name>A6G963_9BACT</name>
<gene>
    <name evidence="2" type="ORF">PPSIR1_02963</name>
</gene>
<dbReference type="PIRSF" id="PIRSF003113">
    <property type="entry name" value="BolA"/>
    <property type="match status" value="1"/>
</dbReference>
<dbReference type="RefSeq" id="WP_006973258.1">
    <property type="nucleotide sequence ID" value="NZ_ABCS01000043.1"/>
</dbReference>